<reference evidence="1" key="1">
    <citation type="submission" date="2011-03" db="EMBL/GenBank/DDBJ databases">
        <title>Complete sequence of Sphingobacterium sp. 21.</title>
        <authorList>
            <consortium name="US DOE Joint Genome Institute"/>
            <person name="Lucas S."/>
            <person name="Copeland A."/>
            <person name="Lapidus A."/>
            <person name="Cheng J.-F."/>
            <person name="Goodwin L."/>
            <person name="Pitluck S."/>
            <person name="Davenport K."/>
            <person name="Detter J.C."/>
            <person name="Han C."/>
            <person name="Tapia R."/>
            <person name="Land M."/>
            <person name="Hauser L."/>
            <person name="Kyrpides N."/>
            <person name="Ivanova N."/>
            <person name="Ovchinnikova G."/>
            <person name="Pagani I."/>
            <person name="Siebers A.K."/>
            <person name="Allgaier M."/>
            <person name="Thelen M.P."/>
            <person name="Hugenholtz P."/>
            <person name="Woyke T."/>
        </authorList>
    </citation>
    <scope>NUCLEOTIDE SEQUENCE</scope>
    <source>
        <strain evidence="1">21</strain>
    </source>
</reference>
<dbReference type="KEGG" id="shg:Sph21_4924"/>
<dbReference type="HOGENOM" id="CLU_1460398_0_0_10"/>
<dbReference type="PATRIC" id="fig|743722.3.peg.5223"/>
<name>F4C8W2_SPHS2</name>
<dbReference type="STRING" id="743722.Sph21_4924"/>
<proteinExistence type="predicted"/>
<evidence type="ECO:0000313" key="1">
    <source>
        <dbReference type="EMBL" id="ADZ81431.1"/>
    </source>
</evidence>
<gene>
    <name evidence="1" type="ordered locus">Sph21_4924</name>
</gene>
<sequence>MTFKIKNPNKQFLMQDGKHIDFRLEPISTIPFRFHLINGRPEIDVAFIDANIAHGDVTFLTERGNQLSKGGLFVFLLSWVEDEIEFNREFLYNHQEFYLATHTSGLKARMIVISDKEPYQFEISFPKARADDNFLSNHKVLSKDGRIKYEATNDFRESSELIRKQIIDRTVVMMNKLADFKNIFG</sequence>
<organism evidence="1">
    <name type="scientific">Sphingobacterium sp. (strain 21)</name>
    <dbReference type="NCBI Taxonomy" id="743722"/>
    <lineage>
        <taxon>Bacteria</taxon>
        <taxon>Pseudomonadati</taxon>
        <taxon>Bacteroidota</taxon>
        <taxon>Sphingobacteriia</taxon>
        <taxon>Sphingobacteriales</taxon>
        <taxon>Sphingobacteriaceae</taxon>
        <taxon>Sphingobacterium</taxon>
    </lineage>
</organism>
<accession>F4C8W2</accession>
<dbReference type="EMBL" id="CP002584">
    <property type="protein sequence ID" value="ADZ81431.1"/>
    <property type="molecule type" value="Genomic_DNA"/>
</dbReference>
<dbReference type="AlphaFoldDB" id="F4C8W2"/>
<protein>
    <submittedName>
        <fullName evidence="1">Uncharacterized protein</fullName>
    </submittedName>
</protein>